<sequence>MHSIHLFLDEEEKTYQSLQTIDPSLARLFLSILPNSRRRIAGRLLQALIRERLIPPDRVIWKRAGEEWELFIPLSGTKQINAAVAERFSLGQFVTVHLWLLDGKERTPLSSPLELLELLRSEGLIGSAPNWSGFCAEIANSVVNDALALAAAERRRSRRRDAYGKCSSSLEWVRAQRRPFSPLVFYEQSVIDGHTLHPCAKTRLGFSVQDMIEYSPEWEATVSLPLLAVHRSHCRFVSFSYGRMADWVYEQDETLQSVVQNTLRAYGLSECEYDVIPVHPWQWKHVIQQRFQQELAAQTIVPIDGGILPAYPLVSVRTFMIPSASGDHLKTPVNVQMTSAIRTVSPAAAANGPRLSAWLADVLTNERLAPRFRIVSEKAGICFLPRGRTDEETAALGKQLSAIVRDNPERGLAEGEIALPAVALLSPSFLSNKPVAAELVEEYAEDQAASSMHEAALSFFRQYAETLIPPLLVLLCKYGISLEAHLQNSVPVFRRGVPQAMHIRDLGGIRLHSGRFGRHCYPLDELAPSSIVTADIAELQHTFTHAVIHNHLGELIACLSRVFSVEEPLFWQTLADVIEEAFALLARDSEIKEQIKQDREALFSPMLPMKALVAMRLTDDLRNHFIETANPLAKWKREE</sequence>
<feature type="domain" description="Aerobactin siderophore biosynthesis IucA/IucC N-terminal" evidence="3">
    <location>
        <begin position="183"/>
        <end position="425"/>
    </location>
</feature>
<evidence type="ECO:0008006" key="7">
    <source>
        <dbReference type="Google" id="ProtNLM"/>
    </source>
</evidence>
<accession>A0ABN4NIU5</accession>
<name>A0ABN4NIU5_9BACL</name>
<evidence type="ECO:0000256" key="1">
    <source>
        <dbReference type="ARBA" id="ARBA00004924"/>
    </source>
</evidence>
<evidence type="ECO:0000256" key="2">
    <source>
        <dbReference type="ARBA" id="ARBA00007832"/>
    </source>
</evidence>
<dbReference type="InterPro" id="IPR037455">
    <property type="entry name" value="LucA/IucC-like"/>
</dbReference>
<dbReference type="Gene3D" id="6.10.250.3370">
    <property type="match status" value="1"/>
</dbReference>
<comment type="pathway">
    <text evidence="1">Siderophore biosynthesis.</text>
</comment>
<comment type="similarity">
    <text evidence="2">Belongs to the IucA/IucC family.</text>
</comment>
<dbReference type="Gene3D" id="1.10.510.40">
    <property type="match status" value="1"/>
</dbReference>
<dbReference type="Pfam" id="PF04183">
    <property type="entry name" value="IucA_IucC"/>
    <property type="match status" value="1"/>
</dbReference>
<dbReference type="InterPro" id="IPR022770">
    <property type="entry name" value="IucA/IucC-like_C"/>
</dbReference>
<evidence type="ECO:0000313" key="5">
    <source>
        <dbReference type="EMBL" id="AMX84630.1"/>
    </source>
</evidence>
<proteinExistence type="inferred from homology"/>
<gene>
    <name evidence="5" type="ORF">GS3922_13790</name>
</gene>
<dbReference type="PANTHER" id="PTHR34384:SF5">
    <property type="entry name" value="L-2,3-DIAMINOPROPANOATE--CITRATE LIGASE"/>
    <property type="match status" value="1"/>
</dbReference>
<organism evidence="5 6">
    <name type="scientific">Geobacillus subterraneus</name>
    <dbReference type="NCBI Taxonomy" id="129338"/>
    <lineage>
        <taxon>Bacteria</taxon>
        <taxon>Bacillati</taxon>
        <taxon>Bacillota</taxon>
        <taxon>Bacilli</taxon>
        <taxon>Bacillales</taxon>
        <taxon>Anoxybacillaceae</taxon>
        <taxon>Geobacillus</taxon>
    </lineage>
</organism>
<feature type="domain" description="Aerobactin siderophore biosynthesis IucA/IucC-like C-terminal" evidence="4">
    <location>
        <begin position="459"/>
        <end position="620"/>
    </location>
</feature>
<dbReference type="RefSeq" id="WP_063166810.1">
    <property type="nucleotide sequence ID" value="NZ_CP014342.1"/>
</dbReference>
<dbReference type="Proteomes" id="UP000076226">
    <property type="component" value="Chromosome"/>
</dbReference>
<reference evidence="5 6" key="1">
    <citation type="submission" date="2016-02" db="EMBL/GenBank/DDBJ databases">
        <title>Complete genome sequence of Geobacillus subterraneus KCTC 3922T.</title>
        <authorList>
            <person name="Lee D.-W."/>
            <person name="Lee Y.-J."/>
            <person name="Lee S.-J."/>
            <person name="Park G.-S."/>
            <person name="Lee S.-J."/>
            <person name="Shin J.-H."/>
        </authorList>
    </citation>
    <scope>NUCLEOTIDE SEQUENCE [LARGE SCALE GENOMIC DNA]</scope>
    <source>
        <strain evidence="5 6">KCTC 3922</strain>
    </source>
</reference>
<evidence type="ECO:0000259" key="4">
    <source>
        <dbReference type="Pfam" id="PF06276"/>
    </source>
</evidence>
<keyword evidence="6" id="KW-1185">Reference proteome</keyword>
<evidence type="ECO:0000313" key="6">
    <source>
        <dbReference type="Proteomes" id="UP000076226"/>
    </source>
</evidence>
<dbReference type="EMBL" id="CP014342">
    <property type="protein sequence ID" value="AMX84630.1"/>
    <property type="molecule type" value="Genomic_DNA"/>
</dbReference>
<protein>
    <recommendedName>
        <fullName evidence="7">Siderophore biosynthesis protein</fullName>
    </recommendedName>
</protein>
<dbReference type="PANTHER" id="PTHR34384">
    <property type="entry name" value="L-2,3-DIAMINOPROPANOATE--CITRATE LIGASE"/>
    <property type="match status" value="1"/>
</dbReference>
<dbReference type="Pfam" id="PF06276">
    <property type="entry name" value="FhuF"/>
    <property type="match status" value="1"/>
</dbReference>
<evidence type="ECO:0000259" key="3">
    <source>
        <dbReference type="Pfam" id="PF04183"/>
    </source>
</evidence>
<dbReference type="InterPro" id="IPR007310">
    <property type="entry name" value="Aerobactin_biosyn_IucA/IucC_N"/>
</dbReference>